<feature type="domain" description="Heparinase II/III-like C-terminal" evidence="2">
    <location>
        <begin position="308"/>
        <end position="544"/>
    </location>
</feature>
<protein>
    <submittedName>
        <fullName evidence="3">Uncharacterized conserved protein, heparinase superfamily</fullName>
    </submittedName>
</protein>
<dbReference type="InterPro" id="IPR008929">
    <property type="entry name" value="Chondroitin_lyas"/>
</dbReference>
<dbReference type="Proteomes" id="UP000199495">
    <property type="component" value="Unassembled WGS sequence"/>
</dbReference>
<organism evidence="3 4">
    <name type="scientific">Pelagibacterium luteolum</name>
    <dbReference type="NCBI Taxonomy" id="440168"/>
    <lineage>
        <taxon>Bacteria</taxon>
        <taxon>Pseudomonadati</taxon>
        <taxon>Pseudomonadota</taxon>
        <taxon>Alphaproteobacteria</taxon>
        <taxon>Hyphomicrobiales</taxon>
        <taxon>Devosiaceae</taxon>
        <taxon>Pelagibacterium</taxon>
    </lineage>
</organism>
<dbReference type="RefSeq" id="WP_090590616.1">
    <property type="nucleotide sequence ID" value="NZ_FNCS01000001.1"/>
</dbReference>
<dbReference type="STRING" id="440168.SAMN04487974_101419"/>
<gene>
    <name evidence="3" type="ORF">SAMN04487974_101419</name>
</gene>
<dbReference type="EMBL" id="FNCS01000001">
    <property type="protein sequence ID" value="SDG20512.1"/>
    <property type="molecule type" value="Genomic_DNA"/>
</dbReference>
<evidence type="ECO:0000313" key="4">
    <source>
        <dbReference type="Proteomes" id="UP000199495"/>
    </source>
</evidence>
<keyword evidence="4" id="KW-1185">Reference proteome</keyword>
<dbReference type="Gene3D" id="1.50.10.100">
    <property type="entry name" value="Chondroitin AC/alginate lyase"/>
    <property type="match status" value="1"/>
</dbReference>
<dbReference type="GO" id="GO:0016829">
    <property type="term" value="F:lyase activity"/>
    <property type="evidence" value="ECO:0007669"/>
    <property type="project" value="InterPro"/>
</dbReference>
<evidence type="ECO:0000313" key="3">
    <source>
        <dbReference type="EMBL" id="SDG20512.1"/>
    </source>
</evidence>
<evidence type="ECO:0000259" key="2">
    <source>
        <dbReference type="Pfam" id="PF07940"/>
    </source>
</evidence>
<dbReference type="Gene3D" id="2.70.98.70">
    <property type="match status" value="1"/>
</dbReference>
<dbReference type="OrthoDB" id="9787373at2"/>
<accession>A0A1G7SC79</accession>
<name>A0A1G7SC79_9HYPH</name>
<proteinExistence type="predicted"/>
<dbReference type="InterPro" id="IPR012480">
    <property type="entry name" value="Hepar_II_III_C"/>
</dbReference>
<dbReference type="AlphaFoldDB" id="A0A1G7SC79"/>
<evidence type="ECO:0000256" key="1">
    <source>
        <dbReference type="ARBA" id="ARBA00004196"/>
    </source>
</evidence>
<sequence>MRFLSVLRYRLGRLALGVADRTVTHPLFSWTWSGSTDARYTGRLVDFRPADTHTVHEMMDGNYLLAGVRVETGGLSPFGVAADSDAWFSDLHSFGWLRHFSNTTDQGQRAFARTLVVDWLGRYGRYDRDAWDVFVTARRVLNWLKALSLLTADAPPDQVRTLHRSIAIQVHALKVRMPLSTDPLARLMAAIALVGAGLSESDENRDLGALVEDLERRLDQQIDADGLVKSRNPHAQIQLLTEIIPVHQALLQRHGQLTGELSRRIEAMNRALNRLVLTTHEPAYFHGCGQVPVELVLAIESQGNWRTARSGVASGYGVLVDGPGKLVTDGGQVPPIDQSGDAHASALAFEYAYGSTLIAGNCGPAPGQLAESRDLFRHTSAHSAPTIDEVSSADLGGGGRRANLLLARQPSHDPRFIEDENTIEMRTEAFGDRYGLALTRRVTLMGGGQTLVGQDRFEAVPSRRRLQGSFSIRFHLAPGVALDRSQGEDLVRLIYRNGEVWAFLWEGAAADIEDSVRHSAHLGLHRTRQIVLHGPAFDKAEIAWVFTKQ</sequence>
<dbReference type="GO" id="GO:0030313">
    <property type="term" value="C:cell envelope"/>
    <property type="evidence" value="ECO:0007669"/>
    <property type="project" value="UniProtKB-SubCell"/>
</dbReference>
<dbReference type="Pfam" id="PF07940">
    <property type="entry name" value="Hepar_II_III_C"/>
    <property type="match status" value="1"/>
</dbReference>
<reference evidence="3 4" key="1">
    <citation type="submission" date="2016-10" db="EMBL/GenBank/DDBJ databases">
        <authorList>
            <person name="de Groot N.N."/>
        </authorList>
    </citation>
    <scope>NUCLEOTIDE SEQUENCE [LARGE SCALE GENOMIC DNA]</scope>
    <source>
        <strain evidence="3 4">CGMCC 1.10267</strain>
    </source>
</reference>
<comment type="subcellular location">
    <subcellularLocation>
        <location evidence="1">Cell envelope</location>
    </subcellularLocation>
</comment>